<dbReference type="PROSITE" id="PS50011">
    <property type="entry name" value="PROTEIN_KINASE_DOM"/>
    <property type="match status" value="1"/>
</dbReference>
<feature type="domain" description="Protein kinase" evidence="1">
    <location>
        <begin position="1"/>
        <end position="256"/>
    </location>
</feature>
<evidence type="ECO:0000313" key="2">
    <source>
        <dbReference type="EMBL" id="KAG2096971.1"/>
    </source>
</evidence>
<dbReference type="EMBL" id="JABBWM010000067">
    <property type="protein sequence ID" value="KAG2096971.1"/>
    <property type="molecule type" value="Genomic_DNA"/>
</dbReference>
<dbReference type="InterPro" id="IPR000719">
    <property type="entry name" value="Prot_kinase_dom"/>
</dbReference>
<dbReference type="GeneID" id="64694826"/>
<dbReference type="AlphaFoldDB" id="A0A9P7EZN4"/>
<dbReference type="PANTHER" id="PTHR44329">
    <property type="entry name" value="SERINE/THREONINE-PROTEIN KINASE TNNI3K-RELATED"/>
    <property type="match status" value="1"/>
</dbReference>
<reference evidence="2" key="1">
    <citation type="journal article" date="2020" name="New Phytol.">
        <title>Comparative genomics reveals dynamic genome evolution in host specialist ectomycorrhizal fungi.</title>
        <authorList>
            <person name="Lofgren L.A."/>
            <person name="Nguyen N.H."/>
            <person name="Vilgalys R."/>
            <person name="Ruytinx J."/>
            <person name="Liao H.L."/>
            <person name="Branco S."/>
            <person name="Kuo A."/>
            <person name="LaButti K."/>
            <person name="Lipzen A."/>
            <person name="Andreopoulos W."/>
            <person name="Pangilinan J."/>
            <person name="Riley R."/>
            <person name="Hundley H."/>
            <person name="Na H."/>
            <person name="Barry K."/>
            <person name="Grigoriev I.V."/>
            <person name="Stajich J.E."/>
            <person name="Kennedy P.G."/>
        </authorList>
    </citation>
    <scope>NUCLEOTIDE SEQUENCE</scope>
    <source>
        <strain evidence="2">FC423</strain>
    </source>
</reference>
<dbReference type="Pfam" id="PF07714">
    <property type="entry name" value="PK_Tyr_Ser-Thr"/>
    <property type="match status" value="1"/>
</dbReference>
<evidence type="ECO:0000313" key="3">
    <source>
        <dbReference type="Proteomes" id="UP000823399"/>
    </source>
</evidence>
<accession>A0A9P7EZN4</accession>
<dbReference type="GO" id="GO:0004674">
    <property type="term" value="F:protein serine/threonine kinase activity"/>
    <property type="evidence" value="ECO:0007669"/>
    <property type="project" value="TreeGrafter"/>
</dbReference>
<dbReference type="Gene3D" id="1.10.510.10">
    <property type="entry name" value="Transferase(Phosphotransferase) domain 1"/>
    <property type="match status" value="1"/>
</dbReference>
<gene>
    <name evidence="2" type="ORF">F5147DRAFT_618156</name>
</gene>
<dbReference type="OrthoDB" id="346907at2759"/>
<protein>
    <submittedName>
        <fullName evidence="2">Kinase-like domain-containing protein</fullName>
    </submittedName>
</protein>
<dbReference type="InterPro" id="IPR011009">
    <property type="entry name" value="Kinase-like_dom_sf"/>
</dbReference>
<keyword evidence="2" id="KW-0418">Kinase</keyword>
<name>A0A9P7EZN4_9AGAM</name>
<comment type="caution">
    <text evidence="2">The sequence shown here is derived from an EMBL/GenBank/DDBJ whole genome shotgun (WGS) entry which is preliminary data.</text>
</comment>
<proteinExistence type="predicted"/>
<sequence>MSTQSQPEARLVAVKSFRIFVETDMQTLQKINKSIRREAYVWVPLSHDNILPLEGVIVDDEFGPFPAFVSPWMENQTLNDYLKWKVGLSRAKKLTMAKEIAAGLQYLHDKGIVHGDLTDANVLVSSDGRLCLGDFGLSMILAEARNTTFNSCHAGNMRWMAPELVLVEEEDAMSKPTKAGDVYSYGCIMMRVFSGHKPYHHIKRDAAIITAMYDNQKPFSRLVDISEEIQHLAQRCWSSNMEYRPLVGKIAESLRLQTAIAETVKMMVLQLPVTVTQISQADLTKCDDGLDVLGAPLRYKWVVHGSSETEVAVKTLRDDVDSQNDINKIYHRIHREIYVREKLRHETILALYGMTEGSGIFPSFVYPW</sequence>
<dbReference type="Proteomes" id="UP000823399">
    <property type="component" value="Unassembled WGS sequence"/>
</dbReference>
<dbReference type="RefSeq" id="XP_041288367.1">
    <property type="nucleotide sequence ID" value="XM_041432567.1"/>
</dbReference>
<organism evidence="2 3">
    <name type="scientific">Suillus discolor</name>
    <dbReference type="NCBI Taxonomy" id="1912936"/>
    <lineage>
        <taxon>Eukaryota</taxon>
        <taxon>Fungi</taxon>
        <taxon>Dikarya</taxon>
        <taxon>Basidiomycota</taxon>
        <taxon>Agaricomycotina</taxon>
        <taxon>Agaricomycetes</taxon>
        <taxon>Agaricomycetidae</taxon>
        <taxon>Boletales</taxon>
        <taxon>Suillineae</taxon>
        <taxon>Suillaceae</taxon>
        <taxon>Suillus</taxon>
    </lineage>
</organism>
<dbReference type="Gene3D" id="3.30.200.20">
    <property type="entry name" value="Phosphorylase Kinase, domain 1"/>
    <property type="match status" value="1"/>
</dbReference>
<evidence type="ECO:0000259" key="1">
    <source>
        <dbReference type="PROSITE" id="PS50011"/>
    </source>
</evidence>
<dbReference type="SUPFAM" id="SSF56112">
    <property type="entry name" value="Protein kinase-like (PK-like)"/>
    <property type="match status" value="1"/>
</dbReference>
<keyword evidence="3" id="KW-1185">Reference proteome</keyword>
<feature type="non-terminal residue" evidence="2">
    <location>
        <position position="1"/>
    </location>
</feature>
<keyword evidence="2" id="KW-0808">Transferase</keyword>
<dbReference type="GO" id="GO:0005524">
    <property type="term" value="F:ATP binding"/>
    <property type="evidence" value="ECO:0007669"/>
    <property type="project" value="InterPro"/>
</dbReference>
<dbReference type="InterPro" id="IPR051681">
    <property type="entry name" value="Ser/Thr_Kinases-Pseudokinases"/>
</dbReference>
<dbReference type="InterPro" id="IPR001245">
    <property type="entry name" value="Ser-Thr/Tyr_kinase_cat_dom"/>
</dbReference>